<keyword evidence="4" id="KW-1185">Reference proteome</keyword>
<sequence length="1263" mass="134484">MTQTAAMAAVLARLERAMGGDVSAVLEPEALADARTLADSIHPDSDDVQAERLLGLLHWLRCQALPEGDDAADGKLAVRWLAVVLARHPDAVPDPLLSLVARTAPLDPRPAVWVAEAVRLLRSTRAVANADVLHRAARLLARALEATPTDQAEHAAVRTALAAVREHAADAVRSRLNRYLREGPSAVLGPEVFQELSTLGEMLDPDPDDIPGLGTMTYLGMLHWARFQALPAGADEADLALAVTWFTPVFPRLPLAVPKELGSTLAERVPPAGLTPAAWADEAERMLQMPGADELPNYLGRAARLLRAALAAPDPIDADRTVIGSNLAIALQLLFNHSRDLAHLDEAISAGRTAAAMAADDPRLVGRLHVLSEALHTRFEQTGDRADLDAAIEACQGAVEASDDARRVSLLADLSLALAVRHRTAGDLADLTAAIDAGRASIALGSEDVALALSNLGSMMQTLFERTGDRAAISDAIEMGRRAVAANEPNGWQRAMYWTNLSNALRTRFERVGDVADVDAAVDAAGQAVQTAEADDPNLGMHWANLASALGSRFNQTGDQADLSASIEAAQRAVAADGPQRTDYLINLSTALKLRFQRTASPADLDASVAAAIDAIDASPDDPGRAKYLSQLSLVLGMRFDLSGDPADLARAVETAGEAVSLTPTGHRDLATYLAQHASALRLRFHTTRDLADLGTAIEHHLQAVAATHADDPHRSSLLYNLANALNDRHAATGNAQDRTDALAARRSAAEMTAALPLNRVDAARAWAQEAASVGDFEAAARGWDIVFHILPQLVDRGLDQRDRQHHLRLLAGTATAAAATWIELGDPGRAWQMLETGRGVLLGQALESRSDMAGLDAELATELAGLRRALNPSPDAETPAAAPPLPHSDAVQRRRAIRTDWDRLVTRIREQPGFERFGSPPTLDELREATTGGTVVALNVSDQRCDALVLTPDTADVIPLPRLTAADAARQANTFLAAVYAPPIATAAVVNGVLDWLWETTVGPVLDALGHRGPPRPGEPWPRVWWIPTAALTVLPIHAAGNNRVLDRVVSSYTPTLRALRHGSGRPRRPDVRTLAIGIDRMPGPLAPLAFARAEASAVSAMLAGPGRLLLDNAATYAAVTEGLSTATWAHFACHGVPAADPADSHLALFDRPLTARDLIGLNLDGAYLAYLSACTTAFSGATLIDESISIASAFHLAGFRHVVATMWPILDSLAPRVTDRLYHGILAGDDPALALHHALREAQQDYPDHPHLWSSYVHIGS</sequence>
<dbReference type="Proteomes" id="UP000587527">
    <property type="component" value="Unassembled WGS sequence"/>
</dbReference>
<evidence type="ECO:0000259" key="2">
    <source>
        <dbReference type="Pfam" id="PF12770"/>
    </source>
</evidence>
<feature type="region of interest" description="Disordered" evidence="1">
    <location>
        <begin position="871"/>
        <end position="893"/>
    </location>
</feature>
<dbReference type="Pfam" id="PF12770">
    <property type="entry name" value="CHAT"/>
    <property type="match status" value="1"/>
</dbReference>
<dbReference type="InterPro" id="IPR011990">
    <property type="entry name" value="TPR-like_helical_dom_sf"/>
</dbReference>
<organism evidence="3 4">
    <name type="scientific">Allocatelliglobosispora scoriae</name>
    <dbReference type="NCBI Taxonomy" id="643052"/>
    <lineage>
        <taxon>Bacteria</taxon>
        <taxon>Bacillati</taxon>
        <taxon>Actinomycetota</taxon>
        <taxon>Actinomycetes</taxon>
        <taxon>Micromonosporales</taxon>
        <taxon>Micromonosporaceae</taxon>
        <taxon>Allocatelliglobosispora</taxon>
    </lineage>
</organism>
<name>A0A841BHY2_9ACTN</name>
<gene>
    <name evidence="3" type="ORF">F4553_000168</name>
</gene>
<dbReference type="RefSeq" id="WP_184830838.1">
    <property type="nucleotide sequence ID" value="NZ_JACHMN010000001.1"/>
</dbReference>
<dbReference type="EMBL" id="JACHMN010000001">
    <property type="protein sequence ID" value="MBB5866789.1"/>
    <property type="molecule type" value="Genomic_DNA"/>
</dbReference>
<protein>
    <submittedName>
        <fullName evidence="3">Tetratricopeptide (TPR) repeat protein</fullName>
    </submittedName>
</protein>
<evidence type="ECO:0000256" key="1">
    <source>
        <dbReference type="SAM" id="MobiDB-lite"/>
    </source>
</evidence>
<proteinExistence type="predicted"/>
<feature type="domain" description="CHAT" evidence="2">
    <location>
        <begin position="995"/>
        <end position="1263"/>
    </location>
</feature>
<reference evidence="3 4" key="1">
    <citation type="submission" date="2020-08" db="EMBL/GenBank/DDBJ databases">
        <title>Sequencing the genomes of 1000 actinobacteria strains.</title>
        <authorList>
            <person name="Klenk H.-P."/>
        </authorList>
    </citation>
    <scope>NUCLEOTIDE SEQUENCE [LARGE SCALE GENOMIC DNA]</scope>
    <source>
        <strain evidence="3 4">DSM 45362</strain>
    </source>
</reference>
<dbReference type="AlphaFoldDB" id="A0A841BHY2"/>
<accession>A0A841BHY2</accession>
<comment type="caution">
    <text evidence="3">The sequence shown here is derived from an EMBL/GenBank/DDBJ whole genome shotgun (WGS) entry which is preliminary data.</text>
</comment>
<evidence type="ECO:0000313" key="4">
    <source>
        <dbReference type="Proteomes" id="UP000587527"/>
    </source>
</evidence>
<dbReference type="InterPro" id="IPR024983">
    <property type="entry name" value="CHAT_dom"/>
</dbReference>
<evidence type="ECO:0000313" key="3">
    <source>
        <dbReference type="EMBL" id="MBB5866789.1"/>
    </source>
</evidence>
<dbReference type="Gene3D" id="1.25.40.10">
    <property type="entry name" value="Tetratricopeptide repeat domain"/>
    <property type="match status" value="2"/>
</dbReference>